<accession>A0ABU3EJM0</accession>
<dbReference type="SUPFAM" id="SSF46785">
    <property type="entry name" value="Winged helix' DNA-binding domain"/>
    <property type="match status" value="1"/>
</dbReference>
<dbReference type="PROSITE" id="PS50931">
    <property type="entry name" value="HTH_LYSR"/>
    <property type="match status" value="1"/>
</dbReference>
<proteinExistence type="inferred from homology"/>
<comment type="similarity">
    <text evidence="1">Belongs to the LysR transcriptional regulatory family.</text>
</comment>
<dbReference type="PANTHER" id="PTHR30346">
    <property type="entry name" value="TRANSCRIPTIONAL DUAL REGULATOR HCAR-RELATED"/>
    <property type="match status" value="1"/>
</dbReference>
<gene>
    <name evidence="6" type="ORF">RM190_21500</name>
</gene>
<dbReference type="Pfam" id="PF03466">
    <property type="entry name" value="LysR_substrate"/>
    <property type="match status" value="1"/>
</dbReference>
<organism evidence="6 7">
    <name type="scientific">Paracoccus broussonetiae</name>
    <dbReference type="NCBI Taxonomy" id="3075834"/>
    <lineage>
        <taxon>Bacteria</taxon>
        <taxon>Pseudomonadati</taxon>
        <taxon>Pseudomonadota</taxon>
        <taxon>Alphaproteobacteria</taxon>
        <taxon>Rhodobacterales</taxon>
        <taxon>Paracoccaceae</taxon>
        <taxon>Paracoccus</taxon>
    </lineage>
</organism>
<keyword evidence="4" id="KW-0804">Transcription</keyword>
<comment type="caution">
    <text evidence="6">The sequence shown here is derived from an EMBL/GenBank/DDBJ whole genome shotgun (WGS) entry which is preliminary data.</text>
</comment>
<dbReference type="EMBL" id="JAVRQI010000023">
    <property type="protein sequence ID" value="MDT1064451.1"/>
    <property type="molecule type" value="Genomic_DNA"/>
</dbReference>
<evidence type="ECO:0000313" key="7">
    <source>
        <dbReference type="Proteomes" id="UP001251085"/>
    </source>
</evidence>
<keyword evidence="7" id="KW-1185">Reference proteome</keyword>
<dbReference type="Pfam" id="PF00126">
    <property type="entry name" value="HTH_1"/>
    <property type="match status" value="1"/>
</dbReference>
<dbReference type="Gene3D" id="3.40.190.10">
    <property type="entry name" value="Periplasmic binding protein-like II"/>
    <property type="match status" value="2"/>
</dbReference>
<reference evidence="7" key="1">
    <citation type="submission" date="2023-07" db="EMBL/GenBank/DDBJ databases">
        <title>Characterization of two Paracoccaceae strains isolated from Phycosphere and proposal of Xinfangfangia lacusdiani sp. nov.</title>
        <authorList>
            <person name="Deng Y."/>
            <person name="Zhang Y.Q."/>
        </authorList>
    </citation>
    <scope>NUCLEOTIDE SEQUENCE [LARGE SCALE GENOMIC DNA]</scope>
    <source>
        <strain evidence="7">CPCC 101403</strain>
    </source>
</reference>
<evidence type="ECO:0000259" key="5">
    <source>
        <dbReference type="PROSITE" id="PS50931"/>
    </source>
</evidence>
<evidence type="ECO:0000313" key="6">
    <source>
        <dbReference type="EMBL" id="MDT1064451.1"/>
    </source>
</evidence>
<keyword evidence="2" id="KW-0805">Transcription regulation</keyword>
<dbReference type="RefSeq" id="WP_311761538.1">
    <property type="nucleotide sequence ID" value="NZ_JAVRQI010000023.1"/>
</dbReference>
<dbReference type="InterPro" id="IPR005119">
    <property type="entry name" value="LysR_subst-bd"/>
</dbReference>
<sequence>MDTRFIETFLAVVDHGSMAEAARRLGLTPAAVAQRMQALETELGAKLLRRVGKQVRPTEAGHAILEPARKMVADARLMRSRANAGLTAGELRLGAISTALTGLLPQALLRLRHRFPAVELFVLPGASADLHAALDAGRIDAALLVRPPFEIPKMRDWHVVRREPLILLVPVDLADRDPLELIATQPFIRYDRANWGGRLAQAWLEANNLRPREWLELDQLEAISVMVSNGLGISVLPDWAPPWPEGVAARRIPLPAPAMEREIGVLWNRDSPGVRLIDAVIGALSETASSIG</sequence>
<protein>
    <submittedName>
        <fullName evidence="6">LysR family transcriptional regulator</fullName>
    </submittedName>
</protein>
<dbReference type="CDD" id="cd08427">
    <property type="entry name" value="PBP2_LTTR_like_2"/>
    <property type="match status" value="1"/>
</dbReference>
<dbReference type="InterPro" id="IPR000847">
    <property type="entry name" value="LysR_HTH_N"/>
</dbReference>
<evidence type="ECO:0000256" key="1">
    <source>
        <dbReference type="ARBA" id="ARBA00009437"/>
    </source>
</evidence>
<dbReference type="PANTHER" id="PTHR30346:SF28">
    <property type="entry name" value="HTH-TYPE TRANSCRIPTIONAL REGULATOR CYNR"/>
    <property type="match status" value="1"/>
</dbReference>
<keyword evidence="3" id="KW-0238">DNA-binding</keyword>
<name>A0ABU3EJM0_9RHOB</name>
<evidence type="ECO:0000256" key="3">
    <source>
        <dbReference type="ARBA" id="ARBA00023125"/>
    </source>
</evidence>
<dbReference type="Gene3D" id="1.10.10.10">
    <property type="entry name" value="Winged helix-like DNA-binding domain superfamily/Winged helix DNA-binding domain"/>
    <property type="match status" value="1"/>
</dbReference>
<dbReference type="Proteomes" id="UP001251085">
    <property type="component" value="Unassembled WGS sequence"/>
</dbReference>
<evidence type="ECO:0000256" key="4">
    <source>
        <dbReference type="ARBA" id="ARBA00023163"/>
    </source>
</evidence>
<evidence type="ECO:0000256" key="2">
    <source>
        <dbReference type="ARBA" id="ARBA00023015"/>
    </source>
</evidence>
<dbReference type="InterPro" id="IPR036390">
    <property type="entry name" value="WH_DNA-bd_sf"/>
</dbReference>
<dbReference type="SUPFAM" id="SSF53850">
    <property type="entry name" value="Periplasmic binding protein-like II"/>
    <property type="match status" value="1"/>
</dbReference>
<dbReference type="InterPro" id="IPR036388">
    <property type="entry name" value="WH-like_DNA-bd_sf"/>
</dbReference>
<feature type="domain" description="HTH lysR-type" evidence="5">
    <location>
        <begin position="1"/>
        <end position="58"/>
    </location>
</feature>